<keyword evidence="2" id="KW-1185">Reference proteome</keyword>
<protein>
    <submittedName>
        <fullName evidence="1">Uncharacterized protein</fullName>
    </submittedName>
</protein>
<organism evidence="1 2">
    <name type="scientific">Araneus ventricosus</name>
    <name type="common">Orbweaver spider</name>
    <name type="synonym">Epeira ventricosa</name>
    <dbReference type="NCBI Taxonomy" id="182803"/>
    <lineage>
        <taxon>Eukaryota</taxon>
        <taxon>Metazoa</taxon>
        <taxon>Ecdysozoa</taxon>
        <taxon>Arthropoda</taxon>
        <taxon>Chelicerata</taxon>
        <taxon>Arachnida</taxon>
        <taxon>Araneae</taxon>
        <taxon>Araneomorphae</taxon>
        <taxon>Entelegynae</taxon>
        <taxon>Araneoidea</taxon>
        <taxon>Araneidae</taxon>
        <taxon>Araneus</taxon>
    </lineage>
</organism>
<comment type="caution">
    <text evidence="1">The sequence shown here is derived from an EMBL/GenBank/DDBJ whole genome shotgun (WGS) entry which is preliminary data.</text>
</comment>
<dbReference type="Proteomes" id="UP000499080">
    <property type="component" value="Unassembled WGS sequence"/>
</dbReference>
<dbReference type="EMBL" id="BGPR01009246">
    <property type="protein sequence ID" value="GBN38810.1"/>
    <property type="molecule type" value="Genomic_DNA"/>
</dbReference>
<gene>
    <name evidence="1" type="ORF">AVEN_173368_1</name>
</gene>
<accession>A0A4Y2NJS7</accession>
<dbReference type="AlphaFoldDB" id="A0A4Y2NJS7"/>
<evidence type="ECO:0000313" key="1">
    <source>
        <dbReference type="EMBL" id="GBN38810.1"/>
    </source>
</evidence>
<name>A0A4Y2NJS7_ARAVE</name>
<sequence>MLVNLLVGKMKLQKKEKKKPHYSHLSQEPQSICTRRQFFPGASRASKVTSFATQFSKKRCPVSMPRRVAGETSVNDQVQGEVDRTRSTALVPTERMFDHPLFDWVRITTA</sequence>
<evidence type="ECO:0000313" key="2">
    <source>
        <dbReference type="Proteomes" id="UP000499080"/>
    </source>
</evidence>
<reference evidence="1 2" key="1">
    <citation type="journal article" date="2019" name="Sci. Rep.">
        <title>Orb-weaving spider Araneus ventricosus genome elucidates the spidroin gene catalogue.</title>
        <authorList>
            <person name="Kono N."/>
            <person name="Nakamura H."/>
            <person name="Ohtoshi R."/>
            <person name="Moran D.A.P."/>
            <person name="Shinohara A."/>
            <person name="Yoshida Y."/>
            <person name="Fujiwara M."/>
            <person name="Mori M."/>
            <person name="Tomita M."/>
            <person name="Arakawa K."/>
        </authorList>
    </citation>
    <scope>NUCLEOTIDE SEQUENCE [LARGE SCALE GENOMIC DNA]</scope>
</reference>
<proteinExistence type="predicted"/>